<dbReference type="Proteomes" id="UP000182932">
    <property type="component" value="Unassembled WGS sequence"/>
</dbReference>
<proteinExistence type="predicted"/>
<feature type="domain" description="Type II secretion system protein GspC N-terminal" evidence="9">
    <location>
        <begin position="18"/>
        <end position="147"/>
    </location>
</feature>
<evidence type="ECO:0000256" key="3">
    <source>
        <dbReference type="ARBA" id="ARBA00022475"/>
    </source>
</evidence>
<dbReference type="Pfam" id="PF11356">
    <property type="entry name" value="T2SSC"/>
    <property type="match status" value="1"/>
</dbReference>
<keyword evidence="3" id="KW-1003">Cell membrane</keyword>
<keyword evidence="7" id="KW-1133">Transmembrane helix</keyword>
<dbReference type="InterPro" id="IPR036034">
    <property type="entry name" value="PDZ_sf"/>
</dbReference>
<dbReference type="GeneID" id="80820598"/>
<evidence type="ECO:0000256" key="7">
    <source>
        <dbReference type="ARBA" id="ARBA00022989"/>
    </source>
</evidence>
<evidence type="ECO:0000256" key="4">
    <source>
        <dbReference type="ARBA" id="ARBA00022519"/>
    </source>
</evidence>
<dbReference type="RefSeq" id="WP_074839293.1">
    <property type="nucleotide sequence ID" value="NZ_CATLQZ010000024.1"/>
</dbReference>
<dbReference type="Gene3D" id="2.30.42.10">
    <property type="match status" value="1"/>
</dbReference>
<evidence type="ECO:0000256" key="5">
    <source>
        <dbReference type="ARBA" id="ARBA00022692"/>
    </source>
</evidence>
<dbReference type="InterPro" id="IPR024961">
    <property type="entry name" value="T2SS_GspC_N"/>
</dbReference>
<dbReference type="Gene3D" id="2.30.30.830">
    <property type="match status" value="1"/>
</dbReference>
<keyword evidence="8" id="KW-0472">Membrane</keyword>
<evidence type="ECO:0000256" key="6">
    <source>
        <dbReference type="ARBA" id="ARBA00022927"/>
    </source>
</evidence>
<keyword evidence="11" id="KW-1185">Reference proteome</keyword>
<organism evidence="10 11">
    <name type="scientific">Marinovum algicola</name>
    <dbReference type="NCBI Taxonomy" id="42444"/>
    <lineage>
        <taxon>Bacteria</taxon>
        <taxon>Pseudomonadati</taxon>
        <taxon>Pseudomonadota</taxon>
        <taxon>Alphaproteobacteria</taxon>
        <taxon>Rhodobacterales</taxon>
        <taxon>Roseobacteraceae</taxon>
        <taxon>Marinovum</taxon>
    </lineage>
</organism>
<comment type="caution">
    <text evidence="10">The sequence shown here is derived from an EMBL/GenBank/DDBJ whole genome shotgun (WGS) entry which is preliminary data.</text>
</comment>
<keyword evidence="5" id="KW-0812">Transmembrane</keyword>
<dbReference type="SUPFAM" id="SSF50156">
    <property type="entry name" value="PDZ domain-like"/>
    <property type="match status" value="1"/>
</dbReference>
<dbReference type="AlphaFoldDB" id="A0A975WEE1"/>
<keyword evidence="2" id="KW-0813">Transport</keyword>
<reference evidence="10 11" key="1">
    <citation type="submission" date="2016-10" db="EMBL/GenBank/DDBJ databases">
        <authorList>
            <person name="Varghese N."/>
            <person name="Submissions S."/>
        </authorList>
    </citation>
    <scope>NUCLEOTIDE SEQUENCE [LARGE SCALE GENOMIC DNA]</scope>
    <source>
        <strain evidence="10 11">FF3</strain>
    </source>
</reference>
<evidence type="ECO:0000256" key="1">
    <source>
        <dbReference type="ARBA" id="ARBA00004533"/>
    </source>
</evidence>
<dbReference type="EMBL" id="FNYY01000023">
    <property type="protein sequence ID" value="SEK06771.1"/>
    <property type="molecule type" value="Genomic_DNA"/>
</dbReference>
<keyword evidence="4" id="KW-0997">Cell inner membrane</keyword>
<gene>
    <name evidence="10" type="ORF">SAMN04487940_12343</name>
</gene>
<sequence>MTARQLWAMTALVFAAALASLGWQANERGWLRLARVSTLPADILRPLDTGSAVAPDIGAILAFAPFGRPDRVVAESDAPAKPAPTKVNFALRGILAYADKAVSRAFIYDGTDTNAYRIGESVEDDVVLTDVLAASVILKIDGTEHELGFDGFIRDDLIAGQTAPPTADVTEVAEAPNDPLARLAASLTAGRGSLDLREAPPPETIDDYIDKWRGRIQRDPAEVMETIGVERTDRGYRIKPDPDIGVTLAGLQPGDIVTRLNGQAVGNIDKDRQLYDQVAAAGVARLEVERSGETLLMTFSLR</sequence>
<dbReference type="GO" id="GO:0005886">
    <property type="term" value="C:plasma membrane"/>
    <property type="evidence" value="ECO:0007669"/>
    <property type="project" value="UniProtKB-SubCell"/>
</dbReference>
<evidence type="ECO:0000259" key="9">
    <source>
        <dbReference type="Pfam" id="PF11356"/>
    </source>
</evidence>
<evidence type="ECO:0000313" key="11">
    <source>
        <dbReference type="Proteomes" id="UP000182932"/>
    </source>
</evidence>
<evidence type="ECO:0000313" key="10">
    <source>
        <dbReference type="EMBL" id="SEK06771.1"/>
    </source>
</evidence>
<comment type="subcellular location">
    <subcellularLocation>
        <location evidence="1">Cell inner membrane</location>
    </subcellularLocation>
</comment>
<accession>A0A975WEE1</accession>
<name>A0A975WEE1_9RHOB</name>
<keyword evidence="6" id="KW-0653">Protein transport</keyword>
<evidence type="ECO:0000256" key="8">
    <source>
        <dbReference type="ARBA" id="ARBA00023136"/>
    </source>
</evidence>
<dbReference type="GO" id="GO:0015031">
    <property type="term" value="P:protein transport"/>
    <property type="evidence" value="ECO:0007669"/>
    <property type="project" value="UniProtKB-KW"/>
</dbReference>
<protein>
    <submittedName>
        <fullName evidence="10">Type IV pilus biogenesis</fullName>
    </submittedName>
</protein>
<evidence type="ECO:0000256" key="2">
    <source>
        <dbReference type="ARBA" id="ARBA00022448"/>
    </source>
</evidence>